<evidence type="ECO:0000256" key="1">
    <source>
        <dbReference type="ARBA" id="ARBA00006540"/>
    </source>
</evidence>
<dbReference type="Proteomes" id="UP000034954">
    <property type="component" value="Unassembled WGS sequence"/>
</dbReference>
<name>A0A0M2UU85_9BACT</name>
<dbReference type="PROSITE" id="PS00474">
    <property type="entry name" value="RIBOSOMAL_L3"/>
    <property type="match status" value="1"/>
</dbReference>
<dbReference type="InterPro" id="IPR000597">
    <property type="entry name" value="Ribosomal_uL3"/>
</dbReference>
<dbReference type="PANTHER" id="PTHR11229">
    <property type="entry name" value="50S RIBOSOMAL PROTEIN L3"/>
    <property type="match status" value="1"/>
</dbReference>
<evidence type="ECO:0000313" key="11">
    <source>
        <dbReference type="EMBL" id="KKO19397.1"/>
    </source>
</evidence>
<evidence type="ECO:0000256" key="6">
    <source>
        <dbReference type="ARBA" id="ARBA00035243"/>
    </source>
</evidence>
<evidence type="ECO:0000313" key="12">
    <source>
        <dbReference type="Proteomes" id="UP000034954"/>
    </source>
</evidence>
<dbReference type="Pfam" id="PF00297">
    <property type="entry name" value="Ribosomal_L3"/>
    <property type="match status" value="1"/>
</dbReference>
<keyword evidence="5 7" id="KW-0687">Ribonucleoprotein</keyword>
<keyword evidence="2 7" id="KW-0699">rRNA-binding</keyword>
<evidence type="ECO:0000256" key="7">
    <source>
        <dbReference type="HAMAP-Rule" id="MF_01325"/>
    </source>
</evidence>
<reference evidence="11 12" key="1">
    <citation type="journal article" date="2013" name="BMC Microbiol.">
        <title>Identification of the type II cytochrome c maturation pathway in anammox bacteria by comparative genomics.</title>
        <authorList>
            <person name="Ferousi C."/>
            <person name="Speth D.R."/>
            <person name="Reimann J."/>
            <person name="Op den Camp H.J."/>
            <person name="Allen J.W."/>
            <person name="Keltjens J.T."/>
            <person name="Jetten M.S."/>
        </authorList>
    </citation>
    <scope>NUCLEOTIDE SEQUENCE [LARGE SCALE GENOMIC DNA]</scope>
    <source>
        <strain evidence="11">RU1</strain>
    </source>
</reference>
<dbReference type="FunFam" id="2.40.30.10:FF:000004">
    <property type="entry name" value="50S ribosomal protein L3"/>
    <property type="match status" value="1"/>
</dbReference>
<comment type="subunit">
    <text evidence="7 9">Part of the 50S ribosomal subunit. Forms a cluster with proteins L14 and L19.</text>
</comment>
<dbReference type="Gene3D" id="2.40.30.10">
    <property type="entry name" value="Translation factors"/>
    <property type="match status" value="1"/>
</dbReference>
<dbReference type="EMBL" id="LAQJ01000196">
    <property type="protein sequence ID" value="KKO19397.1"/>
    <property type="molecule type" value="Genomic_DNA"/>
</dbReference>
<keyword evidence="12" id="KW-1185">Reference proteome</keyword>
<evidence type="ECO:0000256" key="9">
    <source>
        <dbReference type="RuleBase" id="RU003906"/>
    </source>
</evidence>
<dbReference type="PATRIC" id="fig|380242.3.peg.2393"/>
<proteinExistence type="inferred from homology"/>
<dbReference type="HAMAP" id="MF_01325_B">
    <property type="entry name" value="Ribosomal_uL3_B"/>
    <property type="match status" value="1"/>
</dbReference>
<dbReference type="InterPro" id="IPR009000">
    <property type="entry name" value="Transl_B-barrel_sf"/>
</dbReference>
<comment type="function">
    <text evidence="7 9">One of the primary rRNA binding proteins, it binds directly near the 3'-end of the 23S rRNA, where it nucleates assembly of the 50S subunit.</text>
</comment>
<evidence type="ECO:0000256" key="2">
    <source>
        <dbReference type="ARBA" id="ARBA00022730"/>
    </source>
</evidence>
<evidence type="ECO:0000256" key="8">
    <source>
        <dbReference type="RuleBase" id="RU003905"/>
    </source>
</evidence>
<dbReference type="GO" id="GO:0019843">
    <property type="term" value="F:rRNA binding"/>
    <property type="evidence" value="ECO:0007669"/>
    <property type="project" value="UniProtKB-UniRule"/>
</dbReference>
<evidence type="ECO:0000256" key="5">
    <source>
        <dbReference type="ARBA" id="ARBA00023274"/>
    </source>
</evidence>
<keyword evidence="3 7" id="KW-0694">RNA-binding</keyword>
<evidence type="ECO:0000256" key="4">
    <source>
        <dbReference type="ARBA" id="ARBA00022980"/>
    </source>
</evidence>
<feature type="region of interest" description="Disordered" evidence="10">
    <location>
        <begin position="132"/>
        <end position="152"/>
    </location>
</feature>
<dbReference type="GO" id="GO:0022625">
    <property type="term" value="C:cytosolic large ribosomal subunit"/>
    <property type="evidence" value="ECO:0007669"/>
    <property type="project" value="TreeGrafter"/>
</dbReference>
<evidence type="ECO:0000256" key="3">
    <source>
        <dbReference type="ARBA" id="ARBA00022884"/>
    </source>
</evidence>
<dbReference type="GO" id="GO:0006412">
    <property type="term" value="P:translation"/>
    <property type="evidence" value="ECO:0007669"/>
    <property type="project" value="UniProtKB-UniRule"/>
</dbReference>
<dbReference type="FunFam" id="3.30.160.810:FF:000001">
    <property type="entry name" value="50S ribosomal protein L3"/>
    <property type="match status" value="1"/>
</dbReference>
<dbReference type="InterPro" id="IPR019927">
    <property type="entry name" value="Ribosomal_uL3_bac/org-type"/>
</dbReference>
<organism evidence="11 12">
    <name type="scientific">Candidatus Brocadia fulgida</name>
    <dbReference type="NCBI Taxonomy" id="380242"/>
    <lineage>
        <taxon>Bacteria</taxon>
        <taxon>Pseudomonadati</taxon>
        <taxon>Planctomycetota</taxon>
        <taxon>Candidatus Brocadiia</taxon>
        <taxon>Candidatus Brocadiales</taxon>
        <taxon>Candidatus Brocadiaceae</taxon>
        <taxon>Candidatus Brocadia</taxon>
    </lineage>
</organism>
<accession>A0A0M2UU85</accession>
<dbReference type="InterPro" id="IPR019926">
    <property type="entry name" value="Ribosomal_uL3_CS"/>
</dbReference>
<dbReference type="PANTHER" id="PTHR11229:SF16">
    <property type="entry name" value="LARGE RIBOSOMAL SUBUNIT PROTEIN UL3C"/>
    <property type="match status" value="1"/>
</dbReference>
<dbReference type="SUPFAM" id="SSF50447">
    <property type="entry name" value="Translation proteins"/>
    <property type="match status" value="1"/>
</dbReference>
<dbReference type="AlphaFoldDB" id="A0A0M2UU85"/>
<comment type="similarity">
    <text evidence="1 7 8">Belongs to the universal ribosomal protein uL3 family.</text>
</comment>
<evidence type="ECO:0000256" key="10">
    <source>
        <dbReference type="SAM" id="MobiDB-lite"/>
    </source>
</evidence>
<dbReference type="NCBIfam" id="TIGR03625">
    <property type="entry name" value="L3_bact"/>
    <property type="match status" value="1"/>
</dbReference>
<keyword evidence="4 7" id="KW-0689">Ribosomal protein</keyword>
<dbReference type="GO" id="GO:0003735">
    <property type="term" value="F:structural constituent of ribosome"/>
    <property type="evidence" value="ECO:0007669"/>
    <property type="project" value="UniProtKB-UniRule"/>
</dbReference>
<gene>
    <name evidence="7" type="primary">rplC</name>
    <name evidence="11" type="ORF">BROFUL_01924</name>
</gene>
<comment type="caution">
    <text evidence="11">The sequence shown here is derived from an EMBL/GenBank/DDBJ whole genome shotgun (WGS) entry which is preliminary data.</text>
</comment>
<dbReference type="Gene3D" id="3.30.160.810">
    <property type="match status" value="1"/>
</dbReference>
<protein>
    <recommendedName>
        <fullName evidence="6 7">Large ribosomal subunit protein uL3</fullName>
    </recommendedName>
</protein>
<sequence>MLNGFLGKKIGMTQIYSDDGALLPVTLIQAGPCSVMQIKTVENDGYSAVQLGFDDRKKKHATKSEIGHGAKTSLEPKRFVREIRSEASADVKLGQRIGVDIFQDVKTINVIGITKGKGYAGVMKRWNFKGGLNTHGSTRHRPPGSIGSNTDPGRVIRGKKMAGRLGGERVTIKNIDIIKIDAERNLLFVKGAVPGHKGSYLILNKVKTGKVGK</sequence>